<dbReference type="Pfam" id="PF13087">
    <property type="entry name" value="AAA_12"/>
    <property type="match status" value="1"/>
</dbReference>
<evidence type="ECO:0000259" key="9">
    <source>
        <dbReference type="Pfam" id="PF13087"/>
    </source>
</evidence>
<evidence type="ECO:0000256" key="2">
    <source>
        <dbReference type="ARBA" id="ARBA00022741"/>
    </source>
</evidence>
<evidence type="ECO:0000256" key="1">
    <source>
        <dbReference type="ARBA" id="ARBA00007913"/>
    </source>
</evidence>
<reference evidence="11 12" key="1">
    <citation type="submission" date="2023-05" db="EMBL/GenBank/DDBJ databases">
        <title>Comparative genomics reveals the evidence of polycyclic aromatic hydrocarbons degradation in moderately halophilic genus Pontibacillus.</title>
        <authorList>
            <person name="Yang H."/>
            <person name="Qian Z."/>
        </authorList>
    </citation>
    <scope>NUCLEOTIDE SEQUENCE [LARGE SCALE GENOMIC DNA]</scope>
    <source>
        <strain evidence="12">HN14</strain>
    </source>
</reference>
<keyword evidence="12" id="KW-1185">Reference proteome</keyword>
<dbReference type="PANTHER" id="PTHR43788">
    <property type="entry name" value="DNA2/NAM7 HELICASE FAMILY MEMBER"/>
    <property type="match status" value="1"/>
</dbReference>
<dbReference type="CDD" id="cd18808">
    <property type="entry name" value="SF1_C_Upf1"/>
    <property type="match status" value="1"/>
</dbReference>
<feature type="coiled-coil region" evidence="6">
    <location>
        <begin position="951"/>
        <end position="978"/>
    </location>
</feature>
<evidence type="ECO:0000256" key="5">
    <source>
        <dbReference type="ARBA" id="ARBA00022840"/>
    </source>
</evidence>
<dbReference type="Pfam" id="PF13086">
    <property type="entry name" value="AAA_11"/>
    <property type="match status" value="1"/>
</dbReference>
<evidence type="ECO:0000256" key="7">
    <source>
        <dbReference type="SAM" id="MobiDB-lite"/>
    </source>
</evidence>
<accession>A0ABY8UZY2</accession>
<dbReference type="InterPro" id="IPR027417">
    <property type="entry name" value="P-loop_NTPase"/>
</dbReference>
<protein>
    <submittedName>
        <fullName evidence="11">AAA domain-containing protein</fullName>
    </submittedName>
</protein>
<feature type="domain" description="Restriction endonuclease type II-like" evidence="10">
    <location>
        <begin position="1343"/>
        <end position="1435"/>
    </location>
</feature>
<gene>
    <name evidence="11" type="ORF">QNI29_06265</name>
</gene>
<dbReference type="Gene3D" id="3.40.960.10">
    <property type="entry name" value="VSR Endonuclease"/>
    <property type="match status" value="1"/>
</dbReference>
<dbReference type="SUPFAM" id="SSF52540">
    <property type="entry name" value="P-loop containing nucleoside triphosphate hydrolases"/>
    <property type="match status" value="1"/>
</dbReference>
<proteinExistence type="inferred from homology"/>
<feature type="region of interest" description="Disordered" evidence="7">
    <location>
        <begin position="334"/>
        <end position="357"/>
    </location>
</feature>
<keyword evidence="2" id="KW-0547">Nucleotide-binding</keyword>
<evidence type="ECO:0000256" key="4">
    <source>
        <dbReference type="ARBA" id="ARBA00022806"/>
    </source>
</evidence>
<keyword evidence="4" id="KW-0347">Helicase</keyword>
<keyword evidence="6" id="KW-0175">Coiled coil</keyword>
<feature type="coiled-coil region" evidence="6">
    <location>
        <begin position="455"/>
        <end position="489"/>
    </location>
</feature>
<dbReference type="EMBL" id="CP126446">
    <property type="protein sequence ID" value="WIF99261.1"/>
    <property type="molecule type" value="Genomic_DNA"/>
</dbReference>
<feature type="domain" description="DNA2/NAM7 helicase helicase" evidence="8">
    <location>
        <begin position="356"/>
        <end position="514"/>
    </location>
</feature>
<comment type="similarity">
    <text evidence="1">Belongs to the DNA2/NAM7 helicase family.</text>
</comment>
<dbReference type="Gene3D" id="3.40.50.300">
    <property type="entry name" value="P-loop containing nucleotide triphosphate hydrolases"/>
    <property type="match status" value="3"/>
</dbReference>
<name>A0ABY8UZY2_9BACI</name>
<dbReference type="SUPFAM" id="SSF52980">
    <property type="entry name" value="Restriction endonuclease-like"/>
    <property type="match status" value="1"/>
</dbReference>
<evidence type="ECO:0000259" key="8">
    <source>
        <dbReference type="Pfam" id="PF13086"/>
    </source>
</evidence>
<keyword evidence="5" id="KW-0067">ATP-binding</keyword>
<dbReference type="Proteomes" id="UP001236652">
    <property type="component" value="Chromosome"/>
</dbReference>
<evidence type="ECO:0000256" key="6">
    <source>
        <dbReference type="SAM" id="Coils"/>
    </source>
</evidence>
<dbReference type="RefSeq" id="WP_231418123.1">
    <property type="nucleotide sequence ID" value="NZ_CP126446.1"/>
</dbReference>
<evidence type="ECO:0000259" key="10">
    <source>
        <dbReference type="Pfam" id="PF18741"/>
    </source>
</evidence>
<dbReference type="PANTHER" id="PTHR43788:SF8">
    <property type="entry name" value="DNA-BINDING PROTEIN SMUBP-2"/>
    <property type="match status" value="1"/>
</dbReference>
<dbReference type="InterPro" id="IPR041677">
    <property type="entry name" value="DNA2/NAM7_AAA_11"/>
</dbReference>
<dbReference type="InterPro" id="IPR041679">
    <property type="entry name" value="DNA2/NAM7-like_C"/>
</dbReference>
<sequence>MTFATNEITSKEKAINLYSYLMDFQKLTMKPVKHVSKYTYTLWLQEAVKISSSQSFLTYTDADVLQLDKPVEPILPPVPECLQGFVSFQDEPTLKPQLKKRKLIIPEQGLGDQEWERFYAYLLIDHTHVQEAFRTYLDEVWNPWREAYQSYLHHQALYSYLFKMHQFIHKNEESFEAVLGLGLLNWPLKSVSRHLLTHPVTIKIDPESGQIEVSLANGKSMQLEDDMIEVRELPDRSYMDSLKEELNEHPLSLDEFEPIEAVLKSFVQTLSSEGTYTYEEEKDGQKQHPNVSFTPGIIIRKRSNQHYIRSFQTIRSELEKKDQLPRNVERLVRIMDDQSPRSSNQTEGPSFPLPANDEQMKIVEKLEGRDGVIVQGPPGTGKSHTIANLMSHLLTEGQKVLVTSHTANALSVLKDKLPEDLQQLCVNLLGNDKKAFQDLEAVVKEITNAREYWDEDEKQREIEKIQSELKSLKSRKTKFSQDLRTLQEQEISYHDRLHDPYQGKLQEIAKIVNANQDQFDWLTDEVDSSVQSTFTVNEMLTYARTVRKIDPLQERQLQQSYPPSKELLSRETFERIVHQEQTVKQQLIQLGHPFESKDWSVIRGLKEKEALRGKEALDEYVSSLSSIKQHESSWLNRALQDIWAERELLWRQLYDQYYKNRDRVDEAVETIQVDQLSIPEDMDEQKVLRDAESLLHHFQKNGAKKGIPGFRPKPIKQGFYILKEVTLEGSPCDTVDQLQKLVEVLQTKSIVESLKSDFEDLTGETFELKNKLAFKWLELKVMLRKLSDLHNVIECYRTLRRETDTIHLKDKDWTHTDNVYAYRDLFWASVLQSRLEELQAQVREFREQAIVPNLGDHTHPLVDALDEAITNRDVARYESVLKDIRHLELLSKEQQLAHAFESKISGVLPNLIQSIKTYPYNQWEERLPEIYEAIDWKEASIWIENLLSQTPQSLEDSIKSLESKIKNLEMRLITLESWRNCIQNITTHESSHLRAWTSSIRRVGKGTGKNAEYYKRKAQHHMEECRSAVPAWIMPMYQVAESITPEEGMFDVVIIDEASQSGPEALMFMYLAKKVIVVGDDKQISPHFVGINEDDVHALQKQYLQGVPHGDSFGVKSSFFDIANILFEGRVVLREHFRSMPEIIEFSNLISYPDTPLIPLKSYSSNRLKPVQSFYLPDGVREGKSPKVRNVQEADEIVRQIKECLNDPKYDGKTFGVISLLGHNQANMIEKKLIEEIDQKELLKRKIICGDAHKFQGDERDVIFLSMVAAPGEIRVSPLTDNKYKRSFNVAMSRAKEQVNLVHSITTEDIMNKECIRYQMLQYFKQPYEEKYKADKSLCDSQFEKDVYDHIRRKGYNVIPQYKVGGYRIDLVVEGANGRMAVECDGDYWHGIDQLENDQKRQSQLERVGWNFWRVRGSEFYLNPEKAMESLWETLDYFGIQPGEKGA</sequence>
<dbReference type="InterPro" id="IPR050534">
    <property type="entry name" value="Coronavir_polyprotein_1ab"/>
</dbReference>
<dbReference type="InterPro" id="IPR011335">
    <property type="entry name" value="Restrct_endonuc-II-like"/>
</dbReference>
<feature type="domain" description="DNA2/NAM7 helicase-like C-terminal" evidence="9">
    <location>
        <begin position="1130"/>
        <end position="1302"/>
    </location>
</feature>
<dbReference type="Pfam" id="PF18741">
    <property type="entry name" value="MTES_1575"/>
    <property type="match status" value="1"/>
</dbReference>
<evidence type="ECO:0000256" key="3">
    <source>
        <dbReference type="ARBA" id="ARBA00022801"/>
    </source>
</evidence>
<keyword evidence="3" id="KW-0378">Hydrolase</keyword>
<dbReference type="InterPro" id="IPR047187">
    <property type="entry name" value="SF1_C_Upf1"/>
</dbReference>
<organism evidence="11 12">
    <name type="scientific">Pontibacillus chungwhensis</name>
    <dbReference type="NCBI Taxonomy" id="265426"/>
    <lineage>
        <taxon>Bacteria</taxon>
        <taxon>Bacillati</taxon>
        <taxon>Bacillota</taxon>
        <taxon>Bacilli</taxon>
        <taxon>Bacillales</taxon>
        <taxon>Bacillaceae</taxon>
        <taxon>Pontibacillus</taxon>
    </lineage>
</organism>
<evidence type="ECO:0000313" key="11">
    <source>
        <dbReference type="EMBL" id="WIF99261.1"/>
    </source>
</evidence>
<dbReference type="InterPro" id="IPR049468">
    <property type="entry name" value="Restrct_endonuc-II-like_dom"/>
</dbReference>
<evidence type="ECO:0000313" key="12">
    <source>
        <dbReference type="Proteomes" id="UP001236652"/>
    </source>
</evidence>